<reference evidence="12 13" key="1">
    <citation type="submission" date="2023-08" db="EMBL/GenBank/DDBJ databases">
        <title>Black Yeasts Isolated from many extreme environments.</title>
        <authorList>
            <person name="Coleine C."/>
            <person name="Stajich J.E."/>
            <person name="Selbmann L."/>
        </authorList>
    </citation>
    <scope>NUCLEOTIDE SEQUENCE [LARGE SCALE GENOMIC DNA]</scope>
    <source>
        <strain evidence="12 13">CCFEE 5935</strain>
    </source>
</reference>
<keyword evidence="10" id="KW-0732">Signal</keyword>
<keyword evidence="13" id="KW-1185">Reference proteome</keyword>
<dbReference type="Gene3D" id="2.60.40.2440">
    <property type="entry name" value="Carbohydrate binding type-21 domain"/>
    <property type="match status" value="1"/>
</dbReference>
<evidence type="ECO:0000256" key="5">
    <source>
        <dbReference type="ARBA" id="ARBA00023277"/>
    </source>
</evidence>
<evidence type="ECO:0000256" key="8">
    <source>
        <dbReference type="ARBA" id="ARBA00033442"/>
    </source>
</evidence>
<evidence type="ECO:0000256" key="6">
    <source>
        <dbReference type="ARBA" id="ARBA00023295"/>
    </source>
</evidence>
<dbReference type="AlphaFoldDB" id="A0AAV9PCX9"/>
<evidence type="ECO:0000256" key="4">
    <source>
        <dbReference type="ARBA" id="ARBA00022801"/>
    </source>
</evidence>
<evidence type="ECO:0000313" key="13">
    <source>
        <dbReference type="Proteomes" id="UP001337655"/>
    </source>
</evidence>
<dbReference type="RefSeq" id="XP_064660106.1">
    <property type="nucleotide sequence ID" value="XM_064801476.1"/>
</dbReference>
<evidence type="ECO:0000256" key="9">
    <source>
        <dbReference type="ARBA" id="ARBA00033473"/>
    </source>
</evidence>
<keyword evidence="7" id="KW-0624">Polysaccharide degradation</keyword>
<dbReference type="GO" id="GO:0000272">
    <property type="term" value="P:polysaccharide catabolic process"/>
    <property type="evidence" value="ECO:0007669"/>
    <property type="project" value="UniProtKB-KW"/>
</dbReference>
<feature type="signal peptide" evidence="10">
    <location>
        <begin position="1"/>
        <end position="21"/>
    </location>
</feature>
<dbReference type="InterPro" id="IPR012341">
    <property type="entry name" value="6hp_glycosidase-like_sf"/>
</dbReference>
<dbReference type="GO" id="GO:0004339">
    <property type="term" value="F:glucan 1,4-alpha-glucosidase activity"/>
    <property type="evidence" value="ECO:0007669"/>
    <property type="project" value="UniProtKB-EC"/>
</dbReference>
<dbReference type="Proteomes" id="UP001337655">
    <property type="component" value="Unassembled WGS sequence"/>
</dbReference>
<dbReference type="InterPro" id="IPR000165">
    <property type="entry name" value="Glucoamylase"/>
</dbReference>
<dbReference type="SUPFAM" id="SSF48208">
    <property type="entry name" value="Six-hairpin glycosidases"/>
    <property type="match status" value="1"/>
</dbReference>
<evidence type="ECO:0000256" key="3">
    <source>
        <dbReference type="ARBA" id="ARBA00012593"/>
    </source>
</evidence>
<dbReference type="PRINTS" id="PR00736">
    <property type="entry name" value="GLHYDRLASE15"/>
</dbReference>
<accession>A0AAV9PCX9</accession>
<gene>
    <name evidence="12" type="ORF">LTR77_004222</name>
</gene>
<dbReference type="Gene3D" id="1.50.10.10">
    <property type="match status" value="1"/>
</dbReference>
<evidence type="ECO:0000256" key="10">
    <source>
        <dbReference type="SAM" id="SignalP"/>
    </source>
</evidence>
<dbReference type="GO" id="GO:0000324">
    <property type="term" value="C:fungal-type vacuole"/>
    <property type="evidence" value="ECO:0007669"/>
    <property type="project" value="TreeGrafter"/>
</dbReference>
<evidence type="ECO:0000313" key="12">
    <source>
        <dbReference type="EMBL" id="KAK5171078.1"/>
    </source>
</evidence>
<evidence type="ECO:0000256" key="7">
    <source>
        <dbReference type="ARBA" id="ARBA00023326"/>
    </source>
</evidence>
<keyword evidence="5" id="KW-0119">Carbohydrate metabolism</keyword>
<proteinExistence type="inferred from homology"/>
<comment type="catalytic activity">
    <reaction evidence="1">
        <text>Hydrolysis of terminal (1-&gt;4)-linked alpha-D-glucose residues successively from non-reducing ends of the chains with release of beta-D-glucose.</text>
        <dbReference type="EC" id="3.2.1.3"/>
    </reaction>
</comment>
<dbReference type="InterPro" id="IPR038175">
    <property type="entry name" value="CBM21_dom_sf"/>
</dbReference>
<dbReference type="EMBL" id="JAVRRT010000006">
    <property type="protein sequence ID" value="KAK5171078.1"/>
    <property type="molecule type" value="Genomic_DNA"/>
</dbReference>
<evidence type="ECO:0000259" key="11">
    <source>
        <dbReference type="Pfam" id="PF00723"/>
    </source>
</evidence>
<dbReference type="PANTHER" id="PTHR31616:SF9">
    <property type="entry name" value="GLUCOAMYLASE, INTRACELLULAR SPORULATION-SPECIFIC"/>
    <property type="match status" value="1"/>
</dbReference>
<evidence type="ECO:0000256" key="2">
    <source>
        <dbReference type="ARBA" id="ARBA00006188"/>
    </source>
</evidence>
<organism evidence="12 13">
    <name type="scientific">Saxophila tyrrhenica</name>
    <dbReference type="NCBI Taxonomy" id="1690608"/>
    <lineage>
        <taxon>Eukaryota</taxon>
        <taxon>Fungi</taxon>
        <taxon>Dikarya</taxon>
        <taxon>Ascomycota</taxon>
        <taxon>Pezizomycotina</taxon>
        <taxon>Dothideomycetes</taxon>
        <taxon>Dothideomycetidae</taxon>
        <taxon>Mycosphaerellales</taxon>
        <taxon>Extremaceae</taxon>
        <taxon>Saxophila</taxon>
    </lineage>
</organism>
<sequence length="640" mass="70014">MKAYLLAGWLAGLATLGSVLGQECETHTVRNTIPASRKVALQSYSYCGGDLNVTVYVANVNFNKVVNLYYTNRQNESTPLSVVSLNYQSSIGSDGNWEYWGANTPVYVDGITELLNLTYQATDIGQTYHQVLDIEISGKPEPSLPEPPAPYASPKGFGNDITKFLAVSEGSEAEIAFRKMFVNINPAIEGAEKGIVVAARSGPSYPQKIPDYEYNWVRDESLTMDVVQMLYAAATKKKARSQYEKILFQYAAARATEQTDPDLQTGLGEPKFYLNNTIFTGPWGRPQNDGPATAAITLMEFGNDYLANGGSIQTIKQQIYDSTNNPDQAPVQKDLLFVARNWTYSSFDLWEEESSDHFYTRMVQRRALVMGSEFAEKMDDSSTASTLSSAADALTDTLSQFWDPNRQILLYEYGPVLKDKSSYLDTAVILGVIHGYAGDGVYGYTNDQVQATALRIATSFIDVYPIANDTKGASGKILGIPVGRYPEDVYNGTGTEQNGGNPWYLCTAAFAQYMYASSAEYTTASSIAVTSISKPFWDYFAPQAKLQTGQTYKSGSKQFRQAINSLNGWGDAFMRTVKYYTPADGGLAEEIDRDSGKPVGAADLTWSYASVLTAAFARAGAKGEEGYVGNIADLGVRANT</sequence>
<protein>
    <recommendedName>
        <fullName evidence="3">glucan 1,4-alpha-glucosidase</fullName>
        <ecNumber evidence="3">3.2.1.3</ecNumber>
    </recommendedName>
    <alternativeName>
        <fullName evidence="9">1,4-alpha-D-glucan glucohydrolase</fullName>
    </alternativeName>
    <alternativeName>
        <fullName evidence="8">Glucan 1,4-alpha-glucosidase</fullName>
    </alternativeName>
</protein>
<dbReference type="InterPro" id="IPR011613">
    <property type="entry name" value="GH15-like"/>
</dbReference>
<keyword evidence="4" id="KW-0378">Hydrolase</keyword>
<feature type="domain" description="GH15-like" evidence="11">
    <location>
        <begin position="184"/>
        <end position="615"/>
    </location>
</feature>
<comment type="similarity">
    <text evidence="2">Belongs to the glycosyl hydrolase 15 family.</text>
</comment>
<dbReference type="InterPro" id="IPR008928">
    <property type="entry name" value="6-hairpin_glycosidase_sf"/>
</dbReference>
<dbReference type="EC" id="3.2.1.3" evidence="3"/>
<keyword evidence="6" id="KW-0326">Glycosidase</keyword>
<name>A0AAV9PCX9_9PEZI</name>
<comment type="caution">
    <text evidence="12">The sequence shown here is derived from an EMBL/GenBank/DDBJ whole genome shotgun (WGS) entry which is preliminary data.</text>
</comment>
<feature type="chain" id="PRO_5043418076" description="glucan 1,4-alpha-glucosidase" evidence="10">
    <location>
        <begin position="22"/>
        <end position="640"/>
    </location>
</feature>
<dbReference type="Pfam" id="PF00723">
    <property type="entry name" value="Glyco_hydro_15"/>
    <property type="match status" value="1"/>
</dbReference>
<dbReference type="GeneID" id="89925568"/>
<evidence type="ECO:0000256" key="1">
    <source>
        <dbReference type="ARBA" id="ARBA00001863"/>
    </source>
</evidence>
<dbReference type="PANTHER" id="PTHR31616">
    <property type="entry name" value="TREHALASE"/>
    <property type="match status" value="1"/>
</dbReference>